<dbReference type="GO" id="GO:0006355">
    <property type="term" value="P:regulation of DNA-templated transcription"/>
    <property type="evidence" value="ECO:0007669"/>
    <property type="project" value="InterPro"/>
</dbReference>
<name>A0A1H5U390_9BACT</name>
<dbReference type="PANTHER" id="PTHR40455">
    <property type="entry name" value="ANTITOXIN HIGA"/>
    <property type="match status" value="1"/>
</dbReference>
<evidence type="ECO:0000313" key="2">
    <source>
        <dbReference type="Proteomes" id="UP000236736"/>
    </source>
</evidence>
<protein>
    <submittedName>
        <fullName evidence="1">HTH-type transcriptional regulator / antitoxin HigA</fullName>
    </submittedName>
</protein>
<dbReference type="RefSeq" id="WP_103923729.1">
    <property type="nucleotide sequence ID" value="NZ_FNVR01000004.1"/>
</dbReference>
<gene>
    <name evidence="1" type="ORF">SAMN03080598_01029</name>
</gene>
<evidence type="ECO:0000313" key="1">
    <source>
        <dbReference type="EMBL" id="SEF69555.1"/>
    </source>
</evidence>
<dbReference type="Proteomes" id="UP000236736">
    <property type="component" value="Unassembled WGS sequence"/>
</dbReference>
<dbReference type="GO" id="GO:0001046">
    <property type="term" value="F:core promoter sequence-specific DNA binding"/>
    <property type="evidence" value="ECO:0007669"/>
    <property type="project" value="TreeGrafter"/>
</dbReference>
<dbReference type="OrthoDB" id="9796786at2"/>
<dbReference type="PANTHER" id="PTHR40455:SF1">
    <property type="entry name" value="ANTITOXIN HIGA"/>
    <property type="match status" value="1"/>
</dbReference>
<dbReference type="Gene3D" id="1.10.260.40">
    <property type="entry name" value="lambda repressor-like DNA-binding domains"/>
    <property type="match status" value="1"/>
</dbReference>
<dbReference type="AlphaFoldDB" id="A0A1H5U390"/>
<organism evidence="1 2">
    <name type="scientific">Algoriphagus boritolerans DSM 17298 = JCM 18970</name>
    <dbReference type="NCBI Taxonomy" id="1120964"/>
    <lineage>
        <taxon>Bacteria</taxon>
        <taxon>Pseudomonadati</taxon>
        <taxon>Bacteroidota</taxon>
        <taxon>Cytophagia</taxon>
        <taxon>Cytophagales</taxon>
        <taxon>Cyclobacteriaceae</taxon>
        <taxon>Algoriphagus</taxon>
    </lineage>
</organism>
<dbReference type="EMBL" id="FNVR01000004">
    <property type="protein sequence ID" value="SEF69555.1"/>
    <property type="molecule type" value="Genomic_DNA"/>
</dbReference>
<dbReference type="InterPro" id="IPR010982">
    <property type="entry name" value="Lambda_DNA-bd_dom_sf"/>
</dbReference>
<sequence>MISPVKNNQQYEDALERAYELMQLELPEGSIDSDELEVLSILIKEYELEHFPIPSPHPLEAIRFRMEQLNLSESDLSNILGARSRKSETLSGKRKLSLGMIRKLYEKLKIPAEVLIKEY</sequence>
<reference evidence="2" key="1">
    <citation type="submission" date="2016-10" db="EMBL/GenBank/DDBJ databases">
        <authorList>
            <person name="Varghese N."/>
            <person name="Submissions S."/>
        </authorList>
    </citation>
    <scope>NUCLEOTIDE SEQUENCE [LARGE SCALE GENOMIC DNA]</scope>
    <source>
        <strain evidence="2">DSM 17298</strain>
    </source>
</reference>
<dbReference type="SUPFAM" id="SSF47413">
    <property type="entry name" value="lambda repressor-like DNA-binding domains"/>
    <property type="match status" value="1"/>
</dbReference>
<dbReference type="InterPro" id="IPR039060">
    <property type="entry name" value="Antitox_HigA"/>
</dbReference>
<accession>A0A1H5U390</accession>
<proteinExistence type="predicted"/>
<dbReference type="STRING" id="1120964.GCA_001313265_03870"/>
<keyword evidence="2" id="KW-1185">Reference proteome</keyword>